<feature type="transmembrane region" description="Helical" evidence="14">
    <location>
        <begin position="224"/>
        <end position="246"/>
    </location>
</feature>
<evidence type="ECO:0000256" key="12">
    <source>
        <dbReference type="ARBA" id="ARBA00032515"/>
    </source>
</evidence>
<keyword evidence="8" id="KW-0256">Endoplasmic reticulum</keyword>
<evidence type="ECO:0000256" key="11">
    <source>
        <dbReference type="ARBA" id="ARBA00032060"/>
    </source>
</evidence>
<evidence type="ECO:0000256" key="8">
    <source>
        <dbReference type="ARBA" id="ARBA00022824"/>
    </source>
</evidence>
<evidence type="ECO:0000256" key="3">
    <source>
        <dbReference type="ARBA" id="ARBA00012645"/>
    </source>
</evidence>
<feature type="transmembrane region" description="Helical" evidence="14">
    <location>
        <begin position="6"/>
        <end position="32"/>
    </location>
</feature>
<feature type="transmembrane region" description="Helical" evidence="14">
    <location>
        <begin position="266"/>
        <end position="297"/>
    </location>
</feature>
<dbReference type="GO" id="GO:0004377">
    <property type="term" value="F:GDP-Man:Man(3)GlcNAc(2)-PP-Dol alpha-1,2-mannosyltransferase activity"/>
    <property type="evidence" value="ECO:0007669"/>
    <property type="project" value="UniProtKB-EC"/>
</dbReference>
<evidence type="ECO:0000256" key="5">
    <source>
        <dbReference type="ARBA" id="ARBA00022676"/>
    </source>
</evidence>
<keyword evidence="9 14" id="KW-1133">Transmembrane helix</keyword>
<name>A0AAF0YFP2_9TREE</name>
<evidence type="ECO:0000256" key="6">
    <source>
        <dbReference type="ARBA" id="ARBA00022679"/>
    </source>
</evidence>
<comment type="pathway">
    <text evidence="2">Protein modification; protein glycosylation.</text>
</comment>
<evidence type="ECO:0000256" key="13">
    <source>
        <dbReference type="ARBA" id="ARBA00045065"/>
    </source>
</evidence>
<feature type="transmembrane region" description="Helical" evidence="14">
    <location>
        <begin position="172"/>
        <end position="193"/>
    </location>
</feature>
<dbReference type="RefSeq" id="XP_062629772.1">
    <property type="nucleotide sequence ID" value="XM_062773788.1"/>
</dbReference>
<keyword evidence="18" id="KW-1185">Reference proteome</keyword>
<dbReference type="EC" id="2.4.1.131" evidence="3"/>
<feature type="domain" description="Glycosyl transferase family 1" evidence="15">
    <location>
        <begin position="655"/>
        <end position="843"/>
    </location>
</feature>
<organism evidence="17 18">
    <name type="scientific">Vanrija pseudolonga</name>
    <dbReference type="NCBI Taxonomy" id="143232"/>
    <lineage>
        <taxon>Eukaryota</taxon>
        <taxon>Fungi</taxon>
        <taxon>Dikarya</taxon>
        <taxon>Basidiomycota</taxon>
        <taxon>Agaricomycotina</taxon>
        <taxon>Tremellomycetes</taxon>
        <taxon>Trichosporonales</taxon>
        <taxon>Trichosporonaceae</taxon>
        <taxon>Vanrija</taxon>
    </lineage>
</organism>
<dbReference type="InterPro" id="IPR038013">
    <property type="entry name" value="ALG11"/>
</dbReference>
<feature type="transmembrane region" description="Helical" evidence="14">
    <location>
        <begin position="44"/>
        <end position="62"/>
    </location>
</feature>
<accession>A0AAF0YFP2</accession>
<dbReference type="Pfam" id="PF15924">
    <property type="entry name" value="ALG11_N"/>
    <property type="match status" value="1"/>
</dbReference>
<evidence type="ECO:0000256" key="4">
    <source>
        <dbReference type="ARBA" id="ARBA00022018"/>
    </source>
</evidence>
<keyword evidence="6" id="KW-0808">Transferase</keyword>
<reference evidence="17" key="1">
    <citation type="submission" date="2023-10" db="EMBL/GenBank/DDBJ databases">
        <authorList>
            <person name="Noh H."/>
        </authorList>
    </citation>
    <scope>NUCLEOTIDE SEQUENCE</scope>
    <source>
        <strain evidence="17">DUCC4014</strain>
    </source>
</reference>
<feature type="domain" description="ALG11 mannosyltransferase N-terminal" evidence="16">
    <location>
        <begin position="390"/>
        <end position="601"/>
    </location>
</feature>
<evidence type="ECO:0000313" key="17">
    <source>
        <dbReference type="EMBL" id="WOO83746.1"/>
    </source>
</evidence>
<dbReference type="Proteomes" id="UP000827549">
    <property type="component" value="Chromosome 5"/>
</dbReference>
<evidence type="ECO:0000256" key="14">
    <source>
        <dbReference type="SAM" id="Phobius"/>
    </source>
</evidence>
<evidence type="ECO:0000259" key="16">
    <source>
        <dbReference type="Pfam" id="PF15924"/>
    </source>
</evidence>
<evidence type="ECO:0000256" key="7">
    <source>
        <dbReference type="ARBA" id="ARBA00022692"/>
    </source>
</evidence>
<proteinExistence type="predicted"/>
<comment type="catalytic activity">
    <reaction evidence="13">
        <text>an alpha-D-Man-(1-&gt;3)-[alpha-D-Man-(1-&gt;6)]-beta-D-Man-(1-&gt;4)-beta-D-GlcNAc-(1-&gt;4)-alpha-D-GlcNAc-diphospho-di-trans,poly-cis-dolichol + 2 GDP-alpha-D-mannose = an alpha-D-Man-(1-&gt;2)-alpha-D-Man-(1-&gt;2)-alpha-D-Man-(1-&gt;3)-[alpha-D-Man-(1-&gt;6)]-beta-D-Man-(1-&gt;4)-beta-D-GlcNAc-(1-&gt;4)-alpha-D-GlcNAc-diphospho-di-trans,poly-cis-dolichol + 2 GDP + 2 H(+)</text>
        <dbReference type="Rhea" id="RHEA:29523"/>
        <dbReference type="Rhea" id="RHEA-COMP:19515"/>
        <dbReference type="Rhea" id="RHEA-COMP:19516"/>
        <dbReference type="ChEBI" id="CHEBI:15378"/>
        <dbReference type="ChEBI" id="CHEBI:57527"/>
        <dbReference type="ChEBI" id="CHEBI:58189"/>
        <dbReference type="ChEBI" id="CHEBI:132511"/>
        <dbReference type="ChEBI" id="CHEBI:132515"/>
        <dbReference type="EC" id="2.4.1.131"/>
    </reaction>
    <physiologicalReaction direction="left-to-right" evidence="13">
        <dbReference type="Rhea" id="RHEA:29524"/>
    </physiologicalReaction>
</comment>
<keyword evidence="10 14" id="KW-0472">Membrane</keyword>
<dbReference type="GO" id="GO:0005789">
    <property type="term" value="C:endoplasmic reticulum membrane"/>
    <property type="evidence" value="ECO:0007669"/>
    <property type="project" value="UniProtKB-SubCell"/>
</dbReference>
<evidence type="ECO:0000256" key="1">
    <source>
        <dbReference type="ARBA" id="ARBA00004389"/>
    </source>
</evidence>
<dbReference type="PANTHER" id="PTHR45919:SF1">
    <property type="entry name" value="GDP-MAN:MAN(3)GLCNAC(2)-PP-DOL ALPHA-1,2-MANNOSYLTRANSFERASE"/>
    <property type="match status" value="1"/>
</dbReference>
<dbReference type="PANTHER" id="PTHR45919">
    <property type="entry name" value="GDP-MAN:MAN(3)GLCNAC(2)-PP-DOL ALPHA-1,2-MANNOSYLTRANSFERASE"/>
    <property type="match status" value="1"/>
</dbReference>
<sequence>MTFDELVAWAIFLGYFGVIFGSFGFVAASIVSERKAVDLLSGRPFVFARAALGGLLCTWYFMLQFMKWSYVSYENRNPGATYGEWLVGTSLFEQAWRAVCVGDAQWWWSSFICTAAILFTAIIWHQCIARGIKYPVAYMIFGQLVAISVAIALFLTAVFMHSPLEPARRPKATLPLWSTLLAALGVMYVMPQYANTPTFMYALGAIHGAVVLPLFVIPKSTAGAALALPYKGFIPLVLALAGVIHWDNTKRVIDNLPASESSWYEYLGWIIVSHPAQGSVSLDVIWVAITFVLWFVCYGPTYAVILKTALVGIVGGVAAARYLGVNWLFIGSLIPIVGLLAFAAGAVLLSKAQSGNASKRAAILSKIGVIEYGVIPGTSTQPPRMAKKRTVVGFWHPFCNSGGGGERVLWTAIAWLQRTHPDVISLVYSGDYPEASKEDILQRVKDRFEIELDGKRLQFIPLPSRYLISDSYWKRFTLLGQSLGSIYLAWEGLCGKDGAWGDIFIDSMGYAFTLPFVRLLTGGNVPIGTYTHYPTVSSDMVNRVRQRQEGVENAGASKSAVRTWIKLGYYAIFTRLYALSLLFSEYTMTNSSWTQAHIKSLLTFGRSSFGAGLLLLDDKTQEMREKRGESTPEDRAKCEVVFPPCDTKELSTLGNLDKREPTLVSLAQFRPEKDHAKQLHALSILFEEYPQYRQGAKKIHLTLMGGARGPADEGRVEELKKLADKLGIAVRRLLSTQTHLTVQDNVTFLVNAPYPEVVSRLGKATIGLNTMQDEHFGINVVEFMAAGLIPIVHASAGPYLDIVVPYEGQRTGFHATDAKSFAAAIHEALSMTPGQQLGMRKAARALAEDKFSERAFERGFERGWNQLARAAYKRGSEQVQLKY</sequence>
<gene>
    <name evidence="17" type="primary">alg11</name>
    <name evidence="17" type="ORF">LOC62_05G007266</name>
</gene>
<dbReference type="InterPro" id="IPR001296">
    <property type="entry name" value="Glyco_trans_1"/>
</dbReference>
<dbReference type="InterPro" id="IPR031814">
    <property type="entry name" value="ALG11_N"/>
</dbReference>
<dbReference type="AlphaFoldDB" id="A0AAF0YFP2"/>
<feature type="transmembrane region" description="Helical" evidence="14">
    <location>
        <begin position="136"/>
        <end position="160"/>
    </location>
</feature>
<comment type="subcellular location">
    <subcellularLocation>
        <location evidence="1">Endoplasmic reticulum membrane</location>
        <topology evidence="1">Single-pass membrane protein</topology>
    </subcellularLocation>
</comment>
<dbReference type="EMBL" id="CP086718">
    <property type="protein sequence ID" value="WOO83746.1"/>
    <property type="molecule type" value="Genomic_DNA"/>
</dbReference>
<dbReference type="Gene3D" id="3.40.50.2000">
    <property type="entry name" value="Glycogen Phosphorylase B"/>
    <property type="match status" value="1"/>
</dbReference>
<dbReference type="GeneID" id="87810439"/>
<keyword evidence="7 14" id="KW-0812">Transmembrane</keyword>
<feature type="transmembrane region" description="Helical" evidence="14">
    <location>
        <begin position="106"/>
        <end position="124"/>
    </location>
</feature>
<dbReference type="GO" id="GO:0006487">
    <property type="term" value="P:protein N-linked glycosylation"/>
    <property type="evidence" value="ECO:0007669"/>
    <property type="project" value="TreeGrafter"/>
</dbReference>
<feature type="transmembrane region" description="Helical" evidence="14">
    <location>
        <begin position="329"/>
        <end position="350"/>
    </location>
</feature>
<evidence type="ECO:0000256" key="10">
    <source>
        <dbReference type="ARBA" id="ARBA00023136"/>
    </source>
</evidence>
<dbReference type="Pfam" id="PF00534">
    <property type="entry name" value="Glycos_transf_1"/>
    <property type="match status" value="1"/>
</dbReference>
<protein>
    <recommendedName>
        <fullName evidence="4">GDP-Man:Man(3)GlcNAc(2)-PP-Dol alpha-1,2-mannosyltransferase</fullName>
        <ecNumber evidence="3">2.4.1.131</ecNumber>
    </recommendedName>
    <alternativeName>
        <fullName evidence="11">Asparagine-linked glycosylation protein 11</fullName>
    </alternativeName>
    <alternativeName>
        <fullName evidence="12">Glycolipid 2-alpha-mannosyltransferase</fullName>
    </alternativeName>
</protein>
<evidence type="ECO:0000256" key="2">
    <source>
        <dbReference type="ARBA" id="ARBA00004922"/>
    </source>
</evidence>
<evidence type="ECO:0000259" key="15">
    <source>
        <dbReference type="Pfam" id="PF00534"/>
    </source>
</evidence>
<feature type="transmembrane region" description="Helical" evidence="14">
    <location>
        <begin position="199"/>
        <end position="217"/>
    </location>
</feature>
<evidence type="ECO:0000256" key="9">
    <source>
        <dbReference type="ARBA" id="ARBA00022989"/>
    </source>
</evidence>
<dbReference type="SUPFAM" id="SSF53756">
    <property type="entry name" value="UDP-Glycosyltransferase/glycogen phosphorylase"/>
    <property type="match status" value="1"/>
</dbReference>
<evidence type="ECO:0000313" key="18">
    <source>
        <dbReference type="Proteomes" id="UP000827549"/>
    </source>
</evidence>
<dbReference type="CDD" id="cd03806">
    <property type="entry name" value="GT4_ALG11-like"/>
    <property type="match status" value="1"/>
</dbReference>
<keyword evidence="5" id="KW-0328">Glycosyltransferase</keyword>